<dbReference type="Proteomes" id="UP000625283">
    <property type="component" value="Unassembled WGS sequence"/>
</dbReference>
<comment type="caution">
    <text evidence="9">The sequence shown here is derived from an EMBL/GenBank/DDBJ whole genome shotgun (WGS) entry which is preliminary data.</text>
</comment>
<feature type="transmembrane region" description="Helical" evidence="6">
    <location>
        <begin position="427"/>
        <end position="452"/>
    </location>
</feature>
<protein>
    <submittedName>
        <fullName evidence="9">ComEC family competence protein</fullName>
    </submittedName>
</protein>
<reference evidence="9 10" key="1">
    <citation type="submission" date="2021-01" db="EMBL/GenBank/DDBJ databases">
        <title>C459-1 draft genome sequence.</title>
        <authorList>
            <person name="Zhang X.-F."/>
        </authorList>
    </citation>
    <scope>NUCLEOTIDE SEQUENCE [LARGE SCALE GENOMIC DNA]</scope>
    <source>
        <strain evidence="10">C459-1</strain>
    </source>
</reference>
<dbReference type="PANTHER" id="PTHR30619">
    <property type="entry name" value="DNA INTERNALIZATION/COMPETENCE PROTEIN COMEC/REC2"/>
    <property type="match status" value="1"/>
</dbReference>
<evidence type="ECO:0000256" key="6">
    <source>
        <dbReference type="SAM" id="Phobius"/>
    </source>
</evidence>
<feature type="domain" description="ComEC/Rec2-related protein" evidence="7">
    <location>
        <begin position="245"/>
        <end position="511"/>
    </location>
</feature>
<feature type="transmembrane region" description="Helical" evidence="6">
    <location>
        <begin position="300"/>
        <end position="315"/>
    </location>
</feature>
<gene>
    <name evidence="9" type="ORF">JKG61_21085</name>
</gene>
<feature type="transmembrane region" description="Helical" evidence="6">
    <location>
        <begin position="518"/>
        <end position="538"/>
    </location>
</feature>
<dbReference type="NCBIfam" id="TIGR00360">
    <property type="entry name" value="ComEC_N-term"/>
    <property type="match status" value="1"/>
</dbReference>
<dbReference type="PANTHER" id="PTHR30619:SF1">
    <property type="entry name" value="RECOMBINATION PROTEIN 2"/>
    <property type="match status" value="1"/>
</dbReference>
<evidence type="ECO:0000256" key="1">
    <source>
        <dbReference type="ARBA" id="ARBA00004651"/>
    </source>
</evidence>
<feature type="transmembrane region" description="Helical" evidence="6">
    <location>
        <begin position="345"/>
        <end position="364"/>
    </location>
</feature>
<dbReference type="Pfam" id="PF13567">
    <property type="entry name" value="DUF4131"/>
    <property type="match status" value="1"/>
</dbReference>
<keyword evidence="2" id="KW-1003">Cell membrane</keyword>
<keyword evidence="3 6" id="KW-0812">Transmembrane</keyword>
<feature type="transmembrane region" description="Helical" evidence="6">
    <location>
        <begin position="402"/>
        <end position="421"/>
    </location>
</feature>
<evidence type="ECO:0000256" key="2">
    <source>
        <dbReference type="ARBA" id="ARBA00022475"/>
    </source>
</evidence>
<evidence type="ECO:0000256" key="5">
    <source>
        <dbReference type="ARBA" id="ARBA00023136"/>
    </source>
</evidence>
<dbReference type="InterPro" id="IPR025405">
    <property type="entry name" value="DUF4131"/>
</dbReference>
<dbReference type="EMBL" id="JAERTY010000014">
    <property type="protein sequence ID" value="MBL1411265.1"/>
    <property type="molecule type" value="Genomic_DNA"/>
</dbReference>
<keyword evidence="10" id="KW-1185">Reference proteome</keyword>
<evidence type="ECO:0000313" key="9">
    <source>
        <dbReference type="EMBL" id="MBL1411265.1"/>
    </source>
</evidence>
<evidence type="ECO:0000259" key="7">
    <source>
        <dbReference type="Pfam" id="PF03772"/>
    </source>
</evidence>
<keyword evidence="4 6" id="KW-1133">Transmembrane helix</keyword>
<dbReference type="Pfam" id="PF03772">
    <property type="entry name" value="Competence"/>
    <property type="match status" value="1"/>
</dbReference>
<evidence type="ECO:0000259" key="8">
    <source>
        <dbReference type="Pfam" id="PF13567"/>
    </source>
</evidence>
<feature type="transmembrane region" description="Helical" evidence="6">
    <location>
        <begin position="370"/>
        <end position="390"/>
    </location>
</feature>
<feature type="transmembrane region" description="Helical" evidence="6">
    <location>
        <begin position="269"/>
        <end position="288"/>
    </location>
</feature>
<sequence length="695" mass="79412">MAMVKNNLLGLEFPKIPMLKPFLAFVLGIYIGYYHRMDSFMHWYLVVFSFFVLQCLGFFKRKQTWGRLLFVLAFYSTWCLLGMWLTLRTMPSYQPSHFSNFVGKSLLVVVDDEPQLRGKMLRFPAVVKAVVSDTGKTRTIGKLMMTIGIDSVAMPKIQYGDMLHVINNVKEVKMPSNPNEFNYRNYLATKNIWHQCFLASDEVIKIDVGKANIILANALSFREQMMEKFSLYIEDGRALQLAVALIFGYRSEMDEQMVKAFTNTGTVHILSVSGLHVAMVFGILTLLLKWMGYFPYGRPLRSVLVVSAVWFYVVLTGMSPPILRAGIMITFFIVSFTVSRQQVTLNTLFASALFILLLFPKSLFDIGFQLSYLAVLGILLLQPLLKKLYLPTIRWWSWIVEYTYISIAAQLFTLPVILYYFGQFPTYFIPANLFIALPSTGIMYLGILLALCPLELINTYVGVVLEALLQFSVYGLAYLERLPYAVLDGIIWSQIQVVLAFLILIAMVCAWNYRYKKALFMAMACLLIFSVFGSFQYVQRSTYSGYRIYDVRSHLAIAQIKKGKAVLYTTFDSLSHSGSRFSILPDLCRFVPLEHIEYKKLVTAGRQNHILSLGDKRILILETGLRDTLSDVDMVIWRKNNKNTIASVVEKLGRTPLFLFDGSNADRTIASIYSDSLDVPMYILKNNFAYVWDGE</sequence>
<name>A0ABS1RAA1_9SPHI</name>
<accession>A0ABS1RAA1</accession>
<dbReference type="InterPro" id="IPR052159">
    <property type="entry name" value="Competence_DNA_uptake"/>
</dbReference>
<feature type="transmembrane region" description="Helical" evidence="6">
    <location>
        <begin position="491"/>
        <end position="511"/>
    </location>
</feature>
<feature type="domain" description="DUF4131" evidence="8">
    <location>
        <begin position="43"/>
        <end position="203"/>
    </location>
</feature>
<comment type="subcellular location">
    <subcellularLocation>
        <location evidence="1">Cell membrane</location>
        <topology evidence="1">Multi-pass membrane protein</topology>
    </subcellularLocation>
</comment>
<feature type="transmembrane region" description="Helical" evidence="6">
    <location>
        <begin position="41"/>
        <end position="59"/>
    </location>
</feature>
<keyword evidence="5 6" id="KW-0472">Membrane</keyword>
<evidence type="ECO:0000256" key="3">
    <source>
        <dbReference type="ARBA" id="ARBA00022692"/>
    </source>
</evidence>
<organism evidence="9 10">
    <name type="scientific">Sphingobacterium faecale</name>
    <dbReference type="NCBI Taxonomy" id="2803775"/>
    <lineage>
        <taxon>Bacteria</taxon>
        <taxon>Pseudomonadati</taxon>
        <taxon>Bacteroidota</taxon>
        <taxon>Sphingobacteriia</taxon>
        <taxon>Sphingobacteriales</taxon>
        <taxon>Sphingobacteriaceae</taxon>
        <taxon>Sphingobacterium</taxon>
    </lineage>
</organism>
<feature type="transmembrane region" description="Helical" evidence="6">
    <location>
        <begin position="16"/>
        <end position="34"/>
    </location>
</feature>
<evidence type="ECO:0000256" key="4">
    <source>
        <dbReference type="ARBA" id="ARBA00022989"/>
    </source>
</evidence>
<dbReference type="InterPro" id="IPR004477">
    <property type="entry name" value="ComEC_N"/>
</dbReference>
<feature type="transmembrane region" description="Helical" evidence="6">
    <location>
        <begin position="65"/>
        <end position="87"/>
    </location>
</feature>
<evidence type="ECO:0000313" key="10">
    <source>
        <dbReference type="Proteomes" id="UP000625283"/>
    </source>
</evidence>
<proteinExistence type="predicted"/>